<accession>A0ABQ9IUR7</accession>
<feature type="chain" id="PRO_5046104017" evidence="1">
    <location>
        <begin position="22"/>
        <end position="123"/>
    </location>
</feature>
<dbReference type="Proteomes" id="UP001162164">
    <property type="component" value="Unassembled WGS sequence"/>
</dbReference>
<name>A0ABQ9IUR7_9CUCU</name>
<evidence type="ECO:0000313" key="2">
    <source>
        <dbReference type="EMBL" id="KAJ8965833.1"/>
    </source>
</evidence>
<proteinExistence type="predicted"/>
<dbReference type="EMBL" id="JAPWTJ010002518">
    <property type="protein sequence ID" value="KAJ8965833.1"/>
    <property type="molecule type" value="Genomic_DNA"/>
</dbReference>
<organism evidence="2 3">
    <name type="scientific">Molorchus minor</name>
    <dbReference type="NCBI Taxonomy" id="1323400"/>
    <lineage>
        <taxon>Eukaryota</taxon>
        <taxon>Metazoa</taxon>
        <taxon>Ecdysozoa</taxon>
        <taxon>Arthropoda</taxon>
        <taxon>Hexapoda</taxon>
        <taxon>Insecta</taxon>
        <taxon>Pterygota</taxon>
        <taxon>Neoptera</taxon>
        <taxon>Endopterygota</taxon>
        <taxon>Coleoptera</taxon>
        <taxon>Polyphaga</taxon>
        <taxon>Cucujiformia</taxon>
        <taxon>Chrysomeloidea</taxon>
        <taxon>Cerambycidae</taxon>
        <taxon>Lamiinae</taxon>
        <taxon>Monochamini</taxon>
        <taxon>Molorchus</taxon>
    </lineage>
</organism>
<comment type="caution">
    <text evidence="2">The sequence shown here is derived from an EMBL/GenBank/DDBJ whole genome shotgun (WGS) entry which is preliminary data.</text>
</comment>
<evidence type="ECO:0000256" key="1">
    <source>
        <dbReference type="SAM" id="SignalP"/>
    </source>
</evidence>
<feature type="signal peptide" evidence="1">
    <location>
        <begin position="1"/>
        <end position="21"/>
    </location>
</feature>
<reference evidence="2" key="1">
    <citation type="journal article" date="2023" name="Insect Mol. Biol.">
        <title>Genome sequencing provides insights into the evolution of gene families encoding plant cell wall-degrading enzymes in longhorned beetles.</title>
        <authorList>
            <person name="Shin N.R."/>
            <person name="Okamura Y."/>
            <person name="Kirsch R."/>
            <person name="Pauchet Y."/>
        </authorList>
    </citation>
    <scope>NUCLEOTIDE SEQUENCE</scope>
    <source>
        <strain evidence="2">MMC_N1</strain>
    </source>
</reference>
<keyword evidence="1" id="KW-0732">Signal</keyword>
<protein>
    <submittedName>
        <fullName evidence="2">Uncharacterized protein</fullName>
    </submittedName>
</protein>
<gene>
    <name evidence="2" type="ORF">NQ317_003725</name>
</gene>
<evidence type="ECO:0000313" key="3">
    <source>
        <dbReference type="Proteomes" id="UP001162164"/>
    </source>
</evidence>
<keyword evidence="3" id="KW-1185">Reference proteome</keyword>
<sequence>MFIKFPVLFLVVVLSQQFVEGSPATNGGPIIVTADRTVICRCEKQCTDPQFDIDAVESLSEAYELYPDTDSIMEKFGELFKLKHSGDWDVGAGCTTLALYKVNVLIQISVTNSPTEKLTVYLF</sequence>